<protein>
    <submittedName>
        <fullName evidence="2">Uncharacterized protein</fullName>
    </submittedName>
</protein>
<sequence length="131" mass="14190">GRRQSGSDASFGCLHTYTGYKDDADTHDTAAAAAADDDDDDDDDAAAADDDDDDDDDNHDDFCSHTKKKITHSQTISHFPFLSIAIVGSDVLHLNSHVHACRRTSHNRTKKGLFVASRPKVLHSQDLNGGP</sequence>
<feature type="compositionally biased region" description="Acidic residues" evidence="1">
    <location>
        <begin position="35"/>
        <end position="59"/>
    </location>
</feature>
<feature type="region of interest" description="Disordered" evidence="1">
    <location>
        <begin position="28"/>
        <end position="60"/>
    </location>
</feature>
<organism evidence="2">
    <name type="scientific">Octopus bimaculoides</name>
    <name type="common">California two-spotted octopus</name>
    <dbReference type="NCBI Taxonomy" id="37653"/>
    <lineage>
        <taxon>Eukaryota</taxon>
        <taxon>Metazoa</taxon>
        <taxon>Spiralia</taxon>
        <taxon>Lophotrochozoa</taxon>
        <taxon>Mollusca</taxon>
        <taxon>Cephalopoda</taxon>
        <taxon>Coleoidea</taxon>
        <taxon>Octopodiformes</taxon>
        <taxon>Octopoda</taxon>
        <taxon>Incirrata</taxon>
        <taxon>Octopodidae</taxon>
        <taxon>Octopus</taxon>
    </lineage>
</organism>
<proteinExistence type="predicted"/>
<accession>A0A0L8IGW5</accession>
<feature type="non-terminal residue" evidence="2">
    <location>
        <position position="131"/>
    </location>
</feature>
<dbReference type="AlphaFoldDB" id="A0A0L8IGW5"/>
<evidence type="ECO:0000313" key="2">
    <source>
        <dbReference type="EMBL" id="KOG00721.1"/>
    </source>
</evidence>
<dbReference type="EMBL" id="KQ415756">
    <property type="protein sequence ID" value="KOG00721.1"/>
    <property type="molecule type" value="Genomic_DNA"/>
</dbReference>
<evidence type="ECO:0000256" key="1">
    <source>
        <dbReference type="SAM" id="MobiDB-lite"/>
    </source>
</evidence>
<gene>
    <name evidence="2" type="ORF">OCBIM_22036681mg</name>
</gene>
<name>A0A0L8IGW5_OCTBM</name>
<feature type="non-terminal residue" evidence="2">
    <location>
        <position position="1"/>
    </location>
</feature>
<reference evidence="2" key="1">
    <citation type="submission" date="2015-07" db="EMBL/GenBank/DDBJ databases">
        <title>MeaNS - Measles Nucleotide Surveillance Program.</title>
        <authorList>
            <person name="Tran T."/>
            <person name="Druce J."/>
        </authorList>
    </citation>
    <scope>NUCLEOTIDE SEQUENCE</scope>
    <source>
        <strain evidence="2">UCB-OBI-ISO-001</strain>
        <tissue evidence="2">Gonad</tissue>
    </source>
</reference>